<organism evidence="8 9">
    <name type="scientific">Bradyrhizobium macuxiense</name>
    <dbReference type="NCBI Taxonomy" id="1755647"/>
    <lineage>
        <taxon>Bacteria</taxon>
        <taxon>Pseudomonadati</taxon>
        <taxon>Pseudomonadota</taxon>
        <taxon>Alphaproteobacteria</taxon>
        <taxon>Hyphomicrobiales</taxon>
        <taxon>Nitrobacteraceae</taxon>
        <taxon>Bradyrhizobium</taxon>
    </lineage>
</organism>
<name>A0A560LCM0_9BRAD</name>
<dbReference type="EMBL" id="VITY01000011">
    <property type="protein sequence ID" value="TWB93095.1"/>
    <property type="molecule type" value="Genomic_DNA"/>
</dbReference>
<evidence type="ECO:0000313" key="9">
    <source>
        <dbReference type="Proteomes" id="UP000321304"/>
    </source>
</evidence>
<sequence>MNMSVSNSTGNLLARSQVRWRLCWENELALSDHTELAEFFRNAYGPNGEFNAAPFEGSRSWAGARPELRIIAYDSNGVAGHAGILRRFIKVGETDLLVAEIGLYAVRRDVEGHGVTYQGALRVGYPMLQKLDAPFGFAAVRPAMRKHIERIGRNGMANILTGVRVRSTRRDVYLNVPPTLVEEALLVVLPIGRPMSDWPSGTMIDRNGPEL</sequence>
<keyword evidence="5" id="KW-0963">Cytoplasm</keyword>
<dbReference type="STRING" id="1755647.AS156_06810"/>
<evidence type="ECO:0000313" key="8">
    <source>
        <dbReference type="EMBL" id="TWB93095.1"/>
    </source>
</evidence>
<dbReference type="OrthoDB" id="3573574at2"/>
<dbReference type="AlphaFoldDB" id="A0A560LCM0"/>
<comment type="similarity">
    <text evidence="2">Belongs to the NodA family.</text>
</comment>
<accession>A0A560LCM0</accession>
<evidence type="ECO:0000256" key="6">
    <source>
        <dbReference type="ARBA" id="ARBA00022679"/>
    </source>
</evidence>
<dbReference type="Proteomes" id="UP000321304">
    <property type="component" value="Unassembled WGS sequence"/>
</dbReference>
<keyword evidence="4" id="KW-0536">Nodulation</keyword>
<dbReference type="Gene3D" id="3.40.630.30">
    <property type="match status" value="1"/>
</dbReference>
<keyword evidence="9" id="KW-1185">Reference proteome</keyword>
<proteinExistence type="inferred from homology"/>
<dbReference type="SUPFAM" id="SSF55729">
    <property type="entry name" value="Acyl-CoA N-acyltransferases (Nat)"/>
    <property type="match status" value="1"/>
</dbReference>
<evidence type="ECO:0000256" key="3">
    <source>
        <dbReference type="ARBA" id="ARBA00014632"/>
    </source>
</evidence>
<reference evidence="8 9" key="1">
    <citation type="submission" date="2019-06" db="EMBL/GenBank/DDBJ databases">
        <title>Genomic Encyclopedia of Type Strains, Phase IV (KMG-V): Genome sequencing to study the core and pangenomes of soil and plant-associated prokaryotes.</title>
        <authorList>
            <person name="Whitman W."/>
        </authorList>
    </citation>
    <scope>NUCLEOTIDE SEQUENCE [LARGE SCALE GENOMIC DNA]</scope>
    <source>
        <strain evidence="8 9">BR 10355</strain>
    </source>
</reference>
<dbReference type="InterPro" id="IPR016181">
    <property type="entry name" value="Acyl_CoA_acyltransferase"/>
</dbReference>
<dbReference type="PROSITE" id="PS01349">
    <property type="entry name" value="NODA"/>
    <property type="match status" value="1"/>
</dbReference>
<keyword evidence="6 8" id="KW-0808">Transferase</keyword>
<evidence type="ECO:0000256" key="7">
    <source>
        <dbReference type="ARBA" id="ARBA00023315"/>
    </source>
</evidence>
<evidence type="ECO:0000256" key="5">
    <source>
        <dbReference type="ARBA" id="ARBA00022490"/>
    </source>
</evidence>
<evidence type="ECO:0000256" key="4">
    <source>
        <dbReference type="ARBA" id="ARBA00022458"/>
    </source>
</evidence>
<dbReference type="InterPro" id="IPR003484">
    <property type="entry name" value="NodA"/>
</dbReference>
<evidence type="ECO:0000256" key="2">
    <source>
        <dbReference type="ARBA" id="ARBA00010227"/>
    </source>
</evidence>
<dbReference type="NCBIfam" id="NF001974">
    <property type="entry name" value="PRK00756.1"/>
    <property type="match status" value="1"/>
</dbReference>
<dbReference type="Pfam" id="PF02474">
    <property type="entry name" value="NodA"/>
    <property type="match status" value="1"/>
</dbReference>
<dbReference type="GO" id="GO:0016746">
    <property type="term" value="F:acyltransferase activity"/>
    <property type="evidence" value="ECO:0007669"/>
    <property type="project" value="UniProtKB-KW"/>
</dbReference>
<dbReference type="RefSeq" id="WP_146990181.1">
    <property type="nucleotide sequence ID" value="NZ_VITY01000011.1"/>
</dbReference>
<dbReference type="GO" id="GO:0005829">
    <property type="term" value="C:cytosol"/>
    <property type="evidence" value="ECO:0007669"/>
    <property type="project" value="InterPro"/>
</dbReference>
<protein>
    <recommendedName>
        <fullName evidence="3">Nodulation protein A</fullName>
    </recommendedName>
</protein>
<evidence type="ECO:0000256" key="1">
    <source>
        <dbReference type="ARBA" id="ARBA00004496"/>
    </source>
</evidence>
<comment type="subcellular location">
    <subcellularLocation>
        <location evidence="1">Cytoplasm</location>
    </subcellularLocation>
</comment>
<gene>
    <name evidence="8" type="ORF">FBZ93_111134</name>
</gene>
<dbReference type="InterPro" id="IPR020567">
    <property type="entry name" value="Nodulation_prot_NodA_CS"/>
</dbReference>
<dbReference type="NCBIfam" id="TIGR04245">
    <property type="entry name" value="nodulat_NodA"/>
    <property type="match status" value="1"/>
</dbReference>
<keyword evidence="7 8" id="KW-0012">Acyltransferase</keyword>
<comment type="caution">
    <text evidence="8">The sequence shown here is derived from an EMBL/GenBank/DDBJ whole genome shotgun (WGS) entry which is preliminary data.</text>
</comment>